<dbReference type="Pfam" id="PF01609">
    <property type="entry name" value="DDE_Tnp_1"/>
    <property type="match status" value="1"/>
</dbReference>
<protein>
    <submittedName>
        <fullName evidence="2">IS1634 family transposase</fullName>
    </submittedName>
</protein>
<dbReference type="RefSeq" id="WP_190826395.1">
    <property type="nucleotide sequence ID" value="NZ_CAWPPI010000034.1"/>
</dbReference>
<accession>A0A8J7CC38</accession>
<keyword evidence="3" id="KW-1185">Reference proteome</keyword>
<dbReference type="PANTHER" id="PTHR34614:SF2">
    <property type="entry name" value="TRANSPOSASE IS4-LIKE DOMAIN-CONTAINING PROTEIN"/>
    <property type="match status" value="1"/>
</dbReference>
<gene>
    <name evidence="2" type="ORF">ICL16_08450</name>
</gene>
<dbReference type="Proteomes" id="UP000629098">
    <property type="component" value="Unassembled WGS sequence"/>
</dbReference>
<evidence type="ECO:0000259" key="1">
    <source>
        <dbReference type="Pfam" id="PF01609"/>
    </source>
</evidence>
<feature type="domain" description="Transposase IS4-like" evidence="1">
    <location>
        <begin position="129"/>
        <end position="476"/>
    </location>
</feature>
<dbReference type="GO" id="GO:0003677">
    <property type="term" value="F:DNA binding"/>
    <property type="evidence" value="ECO:0007669"/>
    <property type="project" value="InterPro"/>
</dbReference>
<dbReference type="InterPro" id="IPR002559">
    <property type="entry name" value="Transposase_11"/>
</dbReference>
<sequence length="568" mass="64719">MEINSERIDDIPVIVQWLKQMEIAKCIDQKLKEPHGNHQGLSYGQLSVLLLTYIITESDHRLCAVELWVQRHRTILELSTGWSIGEKDTTDDRLARVVEELGKQSEARLEIEVKLGRHLIHAYELPTDVVRTDTTSFSVNHTPGDSLEENLLRYGYSKDKRPDLLQYRQLLATLDPMGMPLISATLEGNGADDPLYFPTWEKMVKVIGHKNFVFIADCKAGSIATRAQIAAKGGIYCVPVPMSGQHPQYLKQWVLNPPAEIQSIHLPRQDEEEPAVGKGFEVELGKFWFNEETNKWVRWHERYLVVYSPSLAASIIRGQQQRINSAQTALNKLAAKPPEDPQALAHKVENILERYRVKDFFNTTITEQIIQQTRHVGRGRPSKNSPTESITSTCLQLHIQLQDAAIQEAETLAGWRLYVTNAPIAQLSLSLAVMYYRDEWLLERGFHRFKRGSLPALPIYFQNTDRIIGLMFLLNIALRVFTLMEFVVRQALVETQQSLAGLYDGNPKRKTERPSAEKMLKAFCNLTLYFLPDSNIFITPINALQKQILSLMKMPESLYQVAPMGTST</sequence>
<name>A0A8J7CC38_9CYAN</name>
<evidence type="ECO:0000313" key="2">
    <source>
        <dbReference type="EMBL" id="MBD2772110.1"/>
    </source>
</evidence>
<dbReference type="PANTHER" id="PTHR34614">
    <property type="match status" value="1"/>
</dbReference>
<dbReference type="NCBIfam" id="NF033559">
    <property type="entry name" value="transpos_IS1634"/>
    <property type="match status" value="1"/>
</dbReference>
<comment type="caution">
    <text evidence="2">The sequence shown here is derived from an EMBL/GenBank/DDBJ whole genome shotgun (WGS) entry which is preliminary data.</text>
</comment>
<dbReference type="EMBL" id="JACXAE010000034">
    <property type="protein sequence ID" value="MBD2772110.1"/>
    <property type="molecule type" value="Genomic_DNA"/>
</dbReference>
<dbReference type="AlphaFoldDB" id="A0A8J7CC38"/>
<evidence type="ECO:0000313" key="3">
    <source>
        <dbReference type="Proteomes" id="UP000629098"/>
    </source>
</evidence>
<dbReference type="GO" id="GO:0004803">
    <property type="term" value="F:transposase activity"/>
    <property type="evidence" value="ECO:0007669"/>
    <property type="project" value="InterPro"/>
</dbReference>
<organism evidence="2 3">
    <name type="scientific">Iningainema tapete BLCC-T55</name>
    <dbReference type="NCBI Taxonomy" id="2748662"/>
    <lineage>
        <taxon>Bacteria</taxon>
        <taxon>Bacillati</taxon>
        <taxon>Cyanobacteriota</taxon>
        <taxon>Cyanophyceae</taxon>
        <taxon>Nostocales</taxon>
        <taxon>Scytonemataceae</taxon>
        <taxon>Iningainema tapete</taxon>
    </lineage>
</organism>
<dbReference type="InterPro" id="IPR047654">
    <property type="entry name" value="IS1634_transpos"/>
</dbReference>
<proteinExistence type="predicted"/>
<dbReference type="GO" id="GO:0006313">
    <property type="term" value="P:DNA transposition"/>
    <property type="evidence" value="ECO:0007669"/>
    <property type="project" value="InterPro"/>
</dbReference>
<reference evidence="2" key="1">
    <citation type="submission" date="2020-09" db="EMBL/GenBank/DDBJ databases">
        <title>Iningainema tapete sp. nov. (Scytonemataceae, Cyanobacteria) from greenhouses in central Florida (USA) produces two types of nodularin with biosynthetic potential for microcystin-LR and anabaenopeptins.</title>
        <authorList>
            <person name="Berthold D.E."/>
            <person name="Lefler F.W."/>
            <person name="Huang I.-S."/>
            <person name="Abdulla H."/>
            <person name="Zimba P.V."/>
            <person name="Laughinghouse H.D. IV."/>
        </authorList>
    </citation>
    <scope>NUCLEOTIDE SEQUENCE</scope>
    <source>
        <strain evidence="2">BLCCT55</strain>
    </source>
</reference>